<dbReference type="Pfam" id="PF13670">
    <property type="entry name" value="PepSY_2"/>
    <property type="match status" value="2"/>
</dbReference>
<sequence>MKTFPIRAAAPLALACALAAAAVHAQEPMTEAQVRAHLEAQGFTHVNDIEFDEGLWEADARSADGNRVDLRLDPATGEIYPEDQVSSLTASDVEARLSAAGYANIHDIDFDDGTWRAEAEDAGGRDVELRIHPHSGEVIGEKRD</sequence>
<dbReference type="RefSeq" id="WP_180677588.1">
    <property type="nucleotide sequence ID" value="NZ_JACCKA010000038.1"/>
</dbReference>
<evidence type="ECO:0000256" key="1">
    <source>
        <dbReference type="SAM" id="SignalP"/>
    </source>
</evidence>
<feature type="chain" id="PRO_5032449554" evidence="1">
    <location>
        <begin position="26"/>
        <end position="144"/>
    </location>
</feature>
<proteinExistence type="predicted"/>
<evidence type="ECO:0000313" key="4">
    <source>
        <dbReference type="Proteomes" id="UP000578091"/>
    </source>
</evidence>
<keyword evidence="1" id="KW-0732">Signal</keyword>
<name>A0A853JAM0_9GAMM</name>
<dbReference type="AlphaFoldDB" id="A0A853JAM0"/>
<feature type="domain" description="PepSY" evidence="2">
    <location>
        <begin position="86"/>
        <end position="142"/>
    </location>
</feature>
<accession>A0A853JAM0</accession>
<feature type="domain" description="PepSY" evidence="2">
    <location>
        <begin position="12"/>
        <end position="80"/>
    </location>
</feature>
<comment type="caution">
    <text evidence="3">The sequence shown here is derived from an EMBL/GenBank/DDBJ whole genome shotgun (WGS) entry which is preliminary data.</text>
</comment>
<keyword evidence="4" id="KW-1185">Reference proteome</keyword>
<evidence type="ECO:0000313" key="3">
    <source>
        <dbReference type="EMBL" id="NZA25784.1"/>
    </source>
</evidence>
<gene>
    <name evidence="3" type="ORF">H0E84_05255</name>
</gene>
<organism evidence="3 4">
    <name type="scientific">Luteimonas salinisoli</name>
    <dbReference type="NCBI Taxonomy" id="2752307"/>
    <lineage>
        <taxon>Bacteria</taxon>
        <taxon>Pseudomonadati</taxon>
        <taxon>Pseudomonadota</taxon>
        <taxon>Gammaproteobacteria</taxon>
        <taxon>Lysobacterales</taxon>
        <taxon>Lysobacteraceae</taxon>
        <taxon>Luteimonas</taxon>
    </lineage>
</organism>
<dbReference type="InterPro" id="IPR025711">
    <property type="entry name" value="PepSY"/>
</dbReference>
<feature type="signal peptide" evidence="1">
    <location>
        <begin position="1"/>
        <end position="25"/>
    </location>
</feature>
<reference evidence="3 4" key="1">
    <citation type="submission" date="2020-07" db="EMBL/GenBank/DDBJ databases">
        <title>Luteimonas sp. SJ-92.</title>
        <authorList>
            <person name="Huang X.-X."/>
            <person name="Xu L."/>
            <person name="Sun J.-Q."/>
        </authorList>
    </citation>
    <scope>NUCLEOTIDE SEQUENCE [LARGE SCALE GENOMIC DNA]</scope>
    <source>
        <strain evidence="3 4">SJ-92</strain>
    </source>
</reference>
<dbReference type="Proteomes" id="UP000578091">
    <property type="component" value="Unassembled WGS sequence"/>
</dbReference>
<protein>
    <submittedName>
        <fullName evidence="3">PepSY domain-containing protein</fullName>
    </submittedName>
</protein>
<evidence type="ECO:0000259" key="2">
    <source>
        <dbReference type="Pfam" id="PF13670"/>
    </source>
</evidence>
<dbReference type="EMBL" id="JACCKA010000038">
    <property type="protein sequence ID" value="NZA25784.1"/>
    <property type="molecule type" value="Genomic_DNA"/>
</dbReference>